<dbReference type="SUPFAM" id="SSF52788">
    <property type="entry name" value="Phosphotyrosine protein phosphatases I"/>
    <property type="match status" value="1"/>
</dbReference>
<dbReference type="InterPro" id="IPR036196">
    <property type="entry name" value="Ptyr_pPase_sf"/>
</dbReference>
<keyword evidence="3" id="KW-0904">Protein phosphatase</keyword>
<dbReference type="GO" id="GO:0004725">
    <property type="term" value="F:protein tyrosine phosphatase activity"/>
    <property type="evidence" value="ECO:0007669"/>
    <property type="project" value="InterPro"/>
</dbReference>
<feature type="active site" evidence="4">
    <location>
        <position position="26"/>
    </location>
</feature>
<dbReference type="KEGG" id="lmoi:VV02_09895"/>
<evidence type="ECO:0000259" key="5">
    <source>
        <dbReference type="SMART" id="SM00226"/>
    </source>
</evidence>
<dbReference type="OrthoDB" id="9784339at2"/>
<dbReference type="PATRIC" id="fig|571913.6.peg.2020"/>
<feature type="domain" description="Phosphotyrosine protein phosphatase I" evidence="5">
    <location>
        <begin position="14"/>
        <end position="162"/>
    </location>
</feature>
<dbReference type="PANTHER" id="PTHR11717">
    <property type="entry name" value="LOW MOLECULAR WEIGHT PROTEIN TYROSINE PHOSPHATASE"/>
    <property type="match status" value="1"/>
</dbReference>
<evidence type="ECO:0000256" key="4">
    <source>
        <dbReference type="PIRSR" id="PIRSR617867-1"/>
    </source>
</evidence>
<gene>
    <name evidence="6" type="ORF">VV02_09895</name>
</gene>
<dbReference type="PRINTS" id="PR00719">
    <property type="entry name" value="LMWPTPASE"/>
</dbReference>
<dbReference type="EMBL" id="CP011112">
    <property type="protein sequence ID" value="AKU16100.1"/>
    <property type="molecule type" value="Genomic_DNA"/>
</dbReference>
<evidence type="ECO:0000256" key="1">
    <source>
        <dbReference type="ARBA" id="ARBA00011063"/>
    </source>
</evidence>
<evidence type="ECO:0000313" key="7">
    <source>
        <dbReference type="Proteomes" id="UP000066480"/>
    </source>
</evidence>
<feature type="active site" description="Nucleophile" evidence="4">
    <location>
        <position position="20"/>
    </location>
</feature>
<dbReference type="AlphaFoldDB" id="A0A0K1JHM3"/>
<protein>
    <recommendedName>
        <fullName evidence="5">Phosphotyrosine protein phosphatase I domain-containing protein</fullName>
    </recommendedName>
</protein>
<dbReference type="RefSeq" id="WP_083450050.1">
    <property type="nucleotide sequence ID" value="NZ_CP011112.1"/>
</dbReference>
<dbReference type="PANTHER" id="PTHR11717:SF31">
    <property type="entry name" value="LOW MOLECULAR WEIGHT PROTEIN-TYROSINE-PHOSPHATASE ETP-RELATED"/>
    <property type="match status" value="1"/>
</dbReference>
<dbReference type="InterPro" id="IPR023485">
    <property type="entry name" value="Ptyr_pPase"/>
</dbReference>
<name>A0A0K1JHM3_9MICO</name>
<accession>A0A0K1JHM3</accession>
<proteinExistence type="inferred from homology"/>
<dbReference type="Gene3D" id="3.40.50.2300">
    <property type="match status" value="1"/>
</dbReference>
<dbReference type="InterPro" id="IPR050438">
    <property type="entry name" value="LMW_PTPase"/>
</dbReference>
<keyword evidence="2" id="KW-0378">Hydrolase</keyword>
<dbReference type="InterPro" id="IPR017867">
    <property type="entry name" value="Tyr_phospatase_low_mol_wt"/>
</dbReference>
<dbReference type="STRING" id="571913.VV02_09895"/>
<dbReference type="SMART" id="SM00226">
    <property type="entry name" value="LMWPc"/>
    <property type="match status" value="1"/>
</dbReference>
<evidence type="ECO:0000256" key="2">
    <source>
        <dbReference type="ARBA" id="ARBA00022801"/>
    </source>
</evidence>
<dbReference type="Pfam" id="PF01451">
    <property type="entry name" value="LMWPc"/>
    <property type="match status" value="1"/>
</dbReference>
<keyword evidence="7" id="KW-1185">Reference proteome</keyword>
<organism evidence="6 7">
    <name type="scientific">Luteipulveratus mongoliensis</name>
    <dbReference type="NCBI Taxonomy" id="571913"/>
    <lineage>
        <taxon>Bacteria</taxon>
        <taxon>Bacillati</taxon>
        <taxon>Actinomycetota</taxon>
        <taxon>Actinomycetes</taxon>
        <taxon>Micrococcales</taxon>
        <taxon>Dermacoccaceae</taxon>
        <taxon>Luteipulveratus</taxon>
    </lineage>
</organism>
<comment type="similarity">
    <text evidence="1">Belongs to the low molecular weight phosphotyrosine protein phosphatase family.</text>
</comment>
<evidence type="ECO:0000313" key="6">
    <source>
        <dbReference type="EMBL" id="AKU16100.1"/>
    </source>
</evidence>
<sequence length="200" mass="21500">MSLSPDVSTEPAAGRILVVCTGNICRSPYIERLLAAELRDTGIEVTSAGTGALVGAPMDPESEKRLMAAGGDGTGFVARQLTDEMVRETDLVLTATREHRTEVVQLEPKGLRKVFAVADLSDLTEGMSAADAEPSFLDDPNDSRVARIISAAARRRGEIHARTGEEAAIVDPFRRGPEVFDQMAAQIAVLLPNVIRVFRD</sequence>
<evidence type="ECO:0000256" key="3">
    <source>
        <dbReference type="ARBA" id="ARBA00022912"/>
    </source>
</evidence>
<dbReference type="Proteomes" id="UP000066480">
    <property type="component" value="Chromosome"/>
</dbReference>
<reference evidence="6 7" key="1">
    <citation type="submission" date="2015-03" db="EMBL/GenBank/DDBJ databases">
        <title>Luteipulveratus halotolerans sp. nov., a novel actinobacterium (Dermacoccaceae) from Sarawak, Malaysia.</title>
        <authorList>
            <person name="Juboi H."/>
            <person name="Basik A."/>
            <person name="Shamsul S.S."/>
            <person name="Arnold P."/>
            <person name="Schmitt E.K."/>
            <person name="Sanglier J.-J."/>
            <person name="Yeo T."/>
        </authorList>
    </citation>
    <scope>NUCLEOTIDE SEQUENCE [LARGE SCALE GENOMIC DNA]</scope>
    <source>
        <strain evidence="6 7">MN07-A0370</strain>
    </source>
</reference>